<comment type="catalytic activity">
    <reaction evidence="1 6">
        <text>alpha,alpha-trehalose 6-phosphate + H2O = alpha,alpha-trehalose + phosphate</text>
        <dbReference type="Rhea" id="RHEA:23420"/>
        <dbReference type="ChEBI" id="CHEBI:15377"/>
        <dbReference type="ChEBI" id="CHEBI:16551"/>
        <dbReference type="ChEBI" id="CHEBI:43474"/>
        <dbReference type="ChEBI" id="CHEBI:58429"/>
        <dbReference type="EC" id="3.1.3.12"/>
    </reaction>
</comment>
<evidence type="ECO:0000256" key="1">
    <source>
        <dbReference type="ARBA" id="ARBA00000500"/>
    </source>
</evidence>
<evidence type="ECO:0000256" key="5">
    <source>
        <dbReference type="ARBA" id="ARBA00024179"/>
    </source>
</evidence>
<dbReference type="GO" id="GO:0005992">
    <property type="term" value="P:trehalose biosynthetic process"/>
    <property type="evidence" value="ECO:0007669"/>
    <property type="project" value="UniProtKB-UniPathway"/>
</dbReference>
<dbReference type="NCBIfam" id="TIGR01484">
    <property type="entry name" value="HAD-SF-IIB"/>
    <property type="match status" value="1"/>
</dbReference>
<sequence>MTEPADPLHAPLRTDEGRAGLAALLAAPGRAVVGLDFDGTLAPIVDDPADARAHPAVRGVLERLAPLLGRLAVVTGRPVEQVVELAGVAQLHRLEVRGHYGLERWDAAAGRVVRPELPPGVEQVRRALPGLLLALAPDAAVEDKGASLAVHTRRTPAPEETFERLQAPLAELAEAHGLVVEPGRFVLELRPPGADKGGALRALADELGDPSAVVFVGDDLGDLAAFEAVRALRAGGTPGVVVCSGSDEVPELLQLADAVVEGPAGVASWLTALADALGTPEHPNGAPVPPA</sequence>
<dbReference type="Gene3D" id="3.40.50.1000">
    <property type="entry name" value="HAD superfamily/HAD-like"/>
    <property type="match status" value="1"/>
</dbReference>
<dbReference type="GO" id="GO:0004805">
    <property type="term" value="F:trehalose-phosphatase activity"/>
    <property type="evidence" value="ECO:0007669"/>
    <property type="project" value="UniProtKB-EC"/>
</dbReference>
<dbReference type="EC" id="3.1.3.12" evidence="6"/>
<dbReference type="SUPFAM" id="SSF56784">
    <property type="entry name" value="HAD-like"/>
    <property type="match status" value="1"/>
</dbReference>
<dbReference type="EMBL" id="RBWV01000016">
    <property type="protein sequence ID" value="RKS68490.1"/>
    <property type="molecule type" value="Genomic_DNA"/>
</dbReference>
<dbReference type="InterPro" id="IPR044651">
    <property type="entry name" value="OTSB-like"/>
</dbReference>
<comment type="caution">
    <text evidence="7">The sequence shown here is derived from an EMBL/GenBank/DDBJ whole genome shotgun (WGS) entry which is preliminary data.</text>
</comment>
<dbReference type="AlphaFoldDB" id="A0A420XKE8"/>
<dbReference type="RefSeq" id="WP_231122011.1">
    <property type="nucleotide sequence ID" value="NZ_RBWV01000016.1"/>
</dbReference>
<evidence type="ECO:0000313" key="8">
    <source>
        <dbReference type="Proteomes" id="UP000281955"/>
    </source>
</evidence>
<name>A0A420XKE8_9ACTN</name>
<dbReference type="NCBIfam" id="TIGR00685">
    <property type="entry name" value="T6PP"/>
    <property type="match status" value="1"/>
</dbReference>
<reference evidence="7 8" key="1">
    <citation type="submission" date="2018-10" db="EMBL/GenBank/DDBJ databases">
        <title>Genomic Encyclopedia of Archaeal and Bacterial Type Strains, Phase II (KMG-II): from individual species to whole genera.</title>
        <authorList>
            <person name="Goeker M."/>
        </authorList>
    </citation>
    <scope>NUCLEOTIDE SEQUENCE [LARGE SCALE GENOMIC DNA]</scope>
    <source>
        <strain evidence="7 8">RP-AC37</strain>
    </source>
</reference>
<dbReference type="InterPro" id="IPR003337">
    <property type="entry name" value="Trehalose_PPase"/>
</dbReference>
<keyword evidence="8" id="KW-1185">Reference proteome</keyword>
<dbReference type="InterPro" id="IPR023214">
    <property type="entry name" value="HAD_sf"/>
</dbReference>
<dbReference type="Pfam" id="PF02358">
    <property type="entry name" value="Trehalose_PPase"/>
    <property type="match status" value="1"/>
</dbReference>
<protein>
    <recommendedName>
        <fullName evidence="6">Trehalose 6-phosphate phosphatase</fullName>
        <ecNumber evidence="6">3.1.3.12</ecNumber>
    </recommendedName>
</protein>
<comment type="similarity">
    <text evidence="3 6">Belongs to the trehalose phosphatase family.</text>
</comment>
<keyword evidence="6" id="KW-0479">Metal-binding</keyword>
<dbReference type="Proteomes" id="UP000281955">
    <property type="component" value="Unassembled WGS sequence"/>
</dbReference>
<gene>
    <name evidence="7" type="ORF">CLV35_3617</name>
</gene>
<evidence type="ECO:0000256" key="6">
    <source>
        <dbReference type="RuleBase" id="RU361117"/>
    </source>
</evidence>
<dbReference type="Gene3D" id="3.30.70.1020">
    <property type="entry name" value="Trehalose-6-phosphate phosphatase related protein, domain 2"/>
    <property type="match status" value="1"/>
</dbReference>
<dbReference type="InterPro" id="IPR006379">
    <property type="entry name" value="HAD-SF_hydro_IIB"/>
</dbReference>
<keyword evidence="6" id="KW-0460">Magnesium</keyword>
<evidence type="ECO:0000256" key="2">
    <source>
        <dbReference type="ARBA" id="ARBA00005199"/>
    </source>
</evidence>
<dbReference type="PANTHER" id="PTHR43768">
    <property type="entry name" value="TREHALOSE 6-PHOSPHATE PHOSPHATASE"/>
    <property type="match status" value="1"/>
</dbReference>
<dbReference type="GO" id="GO:0046872">
    <property type="term" value="F:metal ion binding"/>
    <property type="evidence" value="ECO:0007669"/>
    <property type="project" value="UniProtKB-KW"/>
</dbReference>
<comment type="function">
    <text evidence="5 6">Removes the phosphate from trehalose 6-phosphate to produce free trehalose.</text>
</comment>
<accession>A0A420XKE8</accession>
<dbReference type="FunCoup" id="A0A420XKE8">
    <property type="interactions" value="22"/>
</dbReference>
<evidence type="ECO:0000256" key="3">
    <source>
        <dbReference type="ARBA" id="ARBA00008770"/>
    </source>
</evidence>
<keyword evidence="4 6" id="KW-0378">Hydrolase</keyword>
<evidence type="ECO:0000256" key="4">
    <source>
        <dbReference type="ARBA" id="ARBA00022801"/>
    </source>
</evidence>
<dbReference type="UniPathway" id="UPA00299"/>
<organism evidence="7 8">
    <name type="scientific">Motilibacter peucedani</name>
    <dbReference type="NCBI Taxonomy" id="598650"/>
    <lineage>
        <taxon>Bacteria</taxon>
        <taxon>Bacillati</taxon>
        <taxon>Actinomycetota</taxon>
        <taxon>Actinomycetes</taxon>
        <taxon>Motilibacterales</taxon>
        <taxon>Motilibacteraceae</taxon>
        <taxon>Motilibacter</taxon>
    </lineage>
</organism>
<dbReference type="InterPro" id="IPR036412">
    <property type="entry name" value="HAD-like_sf"/>
</dbReference>
<comment type="cofactor">
    <cofactor evidence="6">
        <name>Mg(2+)</name>
        <dbReference type="ChEBI" id="CHEBI:18420"/>
    </cofactor>
</comment>
<comment type="pathway">
    <text evidence="2 6">Glycan biosynthesis; trehalose biosynthesis.</text>
</comment>
<evidence type="ECO:0000313" key="7">
    <source>
        <dbReference type="EMBL" id="RKS68490.1"/>
    </source>
</evidence>
<dbReference type="PANTHER" id="PTHR43768:SF3">
    <property type="entry name" value="TREHALOSE 6-PHOSPHATE PHOSPHATASE"/>
    <property type="match status" value="1"/>
</dbReference>
<proteinExistence type="inferred from homology"/>
<dbReference type="InParanoid" id="A0A420XKE8"/>